<organism evidence="3">
    <name type="scientific">Echinostoma caproni</name>
    <dbReference type="NCBI Taxonomy" id="27848"/>
    <lineage>
        <taxon>Eukaryota</taxon>
        <taxon>Metazoa</taxon>
        <taxon>Spiralia</taxon>
        <taxon>Lophotrochozoa</taxon>
        <taxon>Platyhelminthes</taxon>
        <taxon>Trematoda</taxon>
        <taxon>Digenea</taxon>
        <taxon>Plagiorchiida</taxon>
        <taxon>Echinostomata</taxon>
        <taxon>Echinostomatoidea</taxon>
        <taxon>Echinostomatidae</taxon>
        <taxon>Echinostoma</taxon>
    </lineage>
</organism>
<dbReference type="EMBL" id="UZAN01060045">
    <property type="protein sequence ID" value="VDP92548.1"/>
    <property type="molecule type" value="Genomic_DNA"/>
</dbReference>
<accession>A0A183B7U1</accession>
<dbReference type="WBParaSite" id="ECPE_0001531601-mRNA-1">
    <property type="protein sequence ID" value="ECPE_0001531601-mRNA-1"/>
    <property type="gene ID" value="ECPE_0001531601"/>
</dbReference>
<dbReference type="Proteomes" id="UP000272942">
    <property type="component" value="Unassembled WGS sequence"/>
</dbReference>
<name>A0A183B7U1_9TREM</name>
<proteinExistence type="predicted"/>
<protein>
    <submittedName>
        <fullName evidence="3">RVT_N domain-containing protein</fullName>
    </submittedName>
</protein>
<dbReference type="AlphaFoldDB" id="A0A183B7U1"/>
<sequence length="141" mass="16588">MQHPKATTKMAGNFGTMNVDLLRSRVAQLAWDDEVPSIEGLWGVIKQSLHILQEEFAPWKPRRHLTKPIWWRAAMNKAIKRRNQSWRLYKISGSRLAWTRYTALRNAAVEMVRTAKRNYELMPAKSAKNHAKKYYGYVKFE</sequence>
<evidence type="ECO:0000313" key="1">
    <source>
        <dbReference type="EMBL" id="VDP92548.1"/>
    </source>
</evidence>
<reference evidence="3" key="1">
    <citation type="submission" date="2016-06" db="UniProtKB">
        <authorList>
            <consortium name="WormBaseParasite"/>
        </authorList>
    </citation>
    <scope>IDENTIFICATION</scope>
</reference>
<reference evidence="1 2" key="2">
    <citation type="submission" date="2018-11" db="EMBL/GenBank/DDBJ databases">
        <authorList>
            <consortium name="Pathogen Informatics"/>
        </authorList>
    </citation>
    <scope>NUCLEOTIDE SEQUENCE [LARGE SCALE GENOMIC DNA]</scope>
    <source>
        <strain evidence="1 2">Egypt</strain>
    </source>
</reference>
<evidence type="ECO:0000313" key="3">
    <source>
        <dbReference type="WBParaSite" id="ECPE_0001531601-mRNA-1"/>
    </source>
</evidence>
<gene>
    <name evidence="1" type="ORF">ECPE_LOCUS15276</name>
</gene>
<keyword evidence="2" id="KW-1185">Reference proteome</keyword>
<evidence type="ECO:0000313" key="2">
    <source>
        <dbReference type="Proteomes" id="UP000272942"/>
    </source>
</evidence>